<reference evidence="1" key="2">
    <citation type="submission" date="2020-11" db="EMBL/GenBank/DDBJ databases">
        <authorList>
            <person name="McCartney M.A."/>
            <person name="Auch B."/>
            <person name="Kono T."/>
            <person name="Mallez S."/>
            <person name="Becker A."/>
            <person name="Gohl D.M."/>
            <person name="Silverstein K.A.T."/>
            <person name="Koren S."/>
            <person name="Bechman K.B."/>
            <person name="Herman A."/>
            <person name="Abrahante J.E."/>
            <person name="Garbe J."/>
        </authorList>
    </citation>
    <scope>NUCLEOTIDE SEQUENCE</scope>
    <source>
        <strain evidence="1">Duluth1</strain>
        <tissue evidence="1">Whole animal</tissue>
    </source>
</reference>
<evidence type="ECO:0000313" key="1">
    <source>
        <dbReference type="EMBL" id="KAH3805030.1"/>
    </source>
</evidence>
<name>A0A9D4FU20_DREPO</name>
<keyword evidence="2" id="KW-1185">Reference proteome</keyword>
<dbReference type="AlphaFoldDB" id="A0A9D4FU20"/>
<reference evidence="1" key="1">
    <citation type="journal article" date="2019" name="bioRxiv">
        <title>The Genome of the Zebra Mussel, Dreissena polymorpha: A Resource for Invasive Species Research.</title>
        <authorList>
            <person name="McCartney M.A."/>
            <person name="Auch B."/>
            <person name="Kono T."/>
            <person name="Mallez S."/>
            <person name="Zhang Y."/>
            <person name="Obille A."/>
            <person name="Becker A."/>
            <person name="Abrahante J.E."/>
            <person name="Garbe J."/>
            <person name="Badalamenti J.P."/>
            <person name="Herman A."/>
            <person name="Mangelson H."/>
            <person name="Liachko I."/>
            <person name="Sullivan S."/>
            <person name="Sone E.D."/>
            <person name="Koren S."/>
            <person name="Silverstein K.A.T."/>
            <person name="Beckman K.B."/>
            <person name="Gohl D.M."/>
        </authorList>
    </citation>
    <scope>NUCLEOTIDE SEQUENCE</scope>
    <source>
        <strain evidence="1">Duluth1</strain>
        <tissue evidence="1">Whole animal</tissue>
    </source>
</reference>
<evidence type="ECO:0000313" key="2">
    <source>
        <dbReference type="Proteomes" id="UP000828390"/>
    </source>
</evidence>
<dbReference type="EMBL" id="JAIWYP010000006">
    <property type="protein sequence ID" value="KAH3805030.1"/>
    <property type="molecule type" value="Genomic_DNA"/>
</dbReference>
<organism evidence="1 2">
    <name type="scientific">Dreissena polymorpha</name>
    <name type="common">Zebra mussel</name>
    <name type="synonym">Mytilus polymorpha</name>
    <dbReference type="NCBI Taxonomy" id="45954"/>
    <lineage>
        <taxon>Eukaryota</taxon>
        <taxon>Metazoa</taxon>
        <taxon>Spiralia</taxon>
        <taxon>Lophotrochozoa</taxon>
        <taxon>Mollusca</taxon>
        <taxon>Bivalvia</taxon>
        <taxon>Autobranchia</taxon>
        <taxon>Heteroconchia</taxon>
        <taxon>Euheterodonta</taxon>
        <taxon>Imparidentia</taxon>
        <taxon>Neoheterodontei</taxon>
        <taxon>Myida</taxon>
        <taxon>Dreissenoidea</taxon>
        <taxon>Dreissenidae</taxon>
        <taxon>Dreissena</taxon>
    </lineage>
</organism>
<dbReference type="Proteomes" id="UP000828390">
    <property type="component" value="Unassembled WGS sequence"/>
</dbReference>
<proteinExistence type="predicted"/>
<protein>
    <submittedName>
        <fullName evidence="1">Uncharacterized protein</fullName>
    </submittedName>
</protein>
<comment type="caution">
    <text evidence="1">The sequence shown here is derived from an EMBL/GenBank/DDBJ whole genome shotgun (WGS) entry which is preliminary data.</text>
</comment>
<accession>A0A9D4FU20</accession>
<sequence length="101" mass="12002">MVVEMPAISDRQIIAPTQKIFQIKNCNITKLIVQQIPTQEWTIYKFIVEININKKFNEMFKMCVDLLFRETLSRFHASSNRFDINDSNKEQTLLKTYKNIT</sequence>
<gene>
    <name evidence="1" type="ORF">DPMN_133323</name>
</gene>